<feature type="compositionally biased region" description="Basic and acidic residues" evidence="1">
    <location>
        <begin position="97"/>
        <end position="107"/>
    </location>
</feature>
<name>A0AAV6RR28_SOLSE</name>
<evidence type="ECO:0000313" key="3">
    <source>
        <dbReference type="Proteomes" id="UP000693946"/>
    </source>
</evidence>
<evidence type="ECO:0000313" key="2">
    <source>
        <dbReference type="EMBL" id="KAG7507891.1"/>
    </source>
</evidence>
<dbReference type="Proteomes" id="UP000693946">
    <property type="component" value="Linkage Group LG18"/>
</dbReference>
<organism evidence="2 3">
    <name type="scientific">Solea senegalensis</name>
    <name type="common">Senegalese sole</name>
    <dbReference type="NCBI Taxonomy" id="28829"/>
    <lineage>
        <taxon>Eukaryota</taxon>
        <taxon>Metazoa</taxon>
        <taxon>Chordata</taxon>
        <taxon>Craniata</taxon>
        <taxon>Vertebrata</taxon>
        <taxon>Euteleostomi</taxon>
        <taxon>Actinopterygii</taxon>
        <taxon>Neopterygii</taxon>
        <taxon>Teleostei</taxon>
        <taxon>Neoteleostei</taxon>
        <taxon>Acanthomorphata</taxon>
        <taxon>Carangaria</taxon>
        <taxon>Pleuronectiformes</taxon>
        <taxon>Pleuronectoidei</taxon>
        <taxon>Soleidae</taxon>
        <taxon>Solea</taxon>
    </lineage>
</organism>
<feature type="region of interest" description="Disordered" evidence="1">
    <location>
        <begin position="97"/>
        <end position="125"/>
    </location>
</feature>
<gene>
    <name evidence="2" type="ORF">JOB18_048073</name>
</gene>
<proteinExistence type="predicted"/>
<reference evidence="2 3" key="1">
    <citation type="journal article" date="2021" name="Sci. Rep.">
        <title>Chromosome anchoring in Senegalese sole (Solea senegalensis) reveals sex-associated markers and genome rearrangements in flatfish.</title>
        <authorList>
            <person name="Guerrero-Cozar I."/>
            <person name="Gomez-Garrido J."/>
            <person name="Berbel C."/>
            <person name="Martinez-Blanch J.F."/>
            <person name="Alioto T."/>
            <person name="Claros M.G."/>
            <person name="Gagnaire P.A."/>
            <person name="Manchado M."/>
        </authorList>
    </citation>
    <scope>NUCLEOTIDE SEQUENCE [LARGE SCALE GENOMIC DNA]</scope>
    <source>
        <strain evidence="2">Sse05_10M</strain>
    </source>
</reference>
<comment type="caution">
    <text evidence="2">The sequence shown here is derived from an EMBL/GenBank/DDBJ whole genome shotgun (WGS) entry which is preliminary data.</text>
</comment>
<accession>A0AAV6RR28</accession>
<dbReference type="EMBL" id="JAGKHQ010000010">
    <property type="protein sequence ID" value="KAG7507891.1"/>
    <property type="molecule type" value="Genomic_DNA"/>
</dbReference>
<dbReference type="AlphaFoldDB" id="A0AAV6RR28"/>
<evidence type="ECO:0000256" key="1">
    <source>
        <dbReference type="SAM" id="MobiDB-lite"/>
    </source>
</evidence>
<sequence>MGDRKCDDRSDSANEYMLASMKAGFDSVSKQIGTNSDASLQIQRAHRVLASKPAPGKNPRAIIVNFMQYRIKDDIFKKAWQTKIVIGAKTVTFDHDYPVESTGKESSRPTAVHKKGDGEEGNEVGWSDGIQLTLEQQLEAAFKWRRVGDQETEVAGRARKELMWFTWKK</sequence>
<keyword evidence="3" id="KW-1185">Reference proteome</keyword>
<protein>
    <submittedName>
        <fullName evidence="2">Uncharacterized protein</fullName>
    </submittedName>
</protein>